<dbReference type="EMBL" id="JHEG04000001">
    <property type="protein sequence ID" value="KAF3888235.1"/>
    <property type="molecule type" value="Genomic_DNA"/>
</dbReference>
<dbReference type="AlphaFoldDB" id="A0A0C1RLJ8"/>
<evidence type="ECO:0000313" key="3">
    <source>
        <dbReference type="EMBL" id="KIE12855.1"/>
    </source>
</evidence>
<comment type="caution">
    <text evidence="3">The sequence shown here is derived from an EMBL/GenBank/DDBJ whole genome shotgun (WGS) entry which is preliminary data.</text>
</comment>
<keyword evidence="1" id="KW-0472">Membrane</keyword>
<name>A0A0C1RLJ8_9CYAN</name>
<accession>A0A0C1RLJ8</accession>
<organism evidence="3">
    <name type="scientific">Tolypothrix bouteillei VB521301</name>
    <dbReference type="NCBI Taxonomy" id="1479485"/>
    <lineage>
        <taxon>Bacteria</taxon>
        <taxon>Bacillati</taxon>
        <taxon>Cyanobacteriota</taxon>
        <taxon>Cyanophyceae</taxon>
        <taxon>Nostocales</taxon>
        <taxon>Tolypothrichaceae</taxon>
        <taxon>Tolypothrix</taxon>
    </lineage>
</organism>
<keyword evidence="1" id="KW-0812">Transmembrane</keyword>
<keyword evidence="4" id="KW-1185">Reference proteome</keyword>
<dbReference type="Proteomes" id="UP000029738">
    <property type="component" value="Unassembled WGS sequence"/>
</dbReference>
<protein>
    <submittedName>
        <fullName evidence="3">Uncharacterized protein</fullName>
    </submittedName>
</protein>
<evidence type="ECO:0000313" key="4">
    <source>
        <dbReference type="Proteomes" id="UP000029738"/>
    </source>
</evidence>
<keyword evidence="1" id="KW-1133">Transmembrane helix</keyword>
<sequence>MNFLSKIEKRIKATKLSPWERILIVVLLSLNIIIIYPYYSASIKVHITDKLTEPPEIKSKRFCDQVFRFGGDNLPAATQRECRTTEDFCKNVKIRDKKYKCQKKGWE</sequence>
<reference evidence="3" key="1">
    <citation type="journal article" date="2015" name="Genome Announc.">
        <title>Draft Genome Sequence of Tolypothrix boutellei Strain VB521301.</title>
        <authorList>
            <person name="Chandrababunaidu M.M."/>
            <person name="Singh D."/>
            <person name="Sen D."/>
            <person name="Bhan S."/>
            <person name="Das S."/>
            <person name="Gupta A."/>
            <person name="Adhikary S.P."/>
            <person name="Tripathy S."/>
        </authorList>
    </citation>
    <scope>NUCLEOTIDE SEQUENCE</scope>
    <source>
        <strain evidence="3">VB521301</strain>
    </source>
</reference>
<dbReference type="EMBL" id="JHEG02000019">
    <property type="protein sequence ID" value="KIE12855.1"/>
    <property type="molecule type" value="Genomic_DNA"/>
</dbReference>
<gene>
    <name evidence="3" type="ORF">DA73_0205075</name>
    <name evidence="2" type="ORF">DA73_0400024135</name>
</gene>
<evidence type="ECO:0000256" key="1">
    <source>
        <dbReference type="SAM" id="Phobius"/>
    </source>
</evidence>
<reference evidence="2" key="2">
    <citation type="submission" date="2019-11" db="EMBL/GenBank/DDBJ databases">
        <title>Improved Assembly of Tolypothrix boutellei genome.</title>
        <authorList>
            <person name="Sarangi A.N."/>
            <person name="Mukherjee M."/>
            <person name="Ghosh S."/>
            <person name="Singh D."/>
            <person name="Das A."/>
            <person name="Kant S."/>
            <person name="Prusty A."/>
            <person name="Tripathy S."/>
        </authorList>
    </citation>
    <scope>NUCLEOTIDE SEQUENCE</scope>
    <source>
        <strain evidence="2">VB521301</strain>
    </source>
</reference>
<feature type="transmembrane region" description="Helical" evidence="1">
    <location>
        <begin position="21"/>
        <end position="39"/>
    </location>
</feature>
<dbReference type="RefSeq" id="WP_038078974.1">
    <property type="nucleotide sequence ID" value="NZ_JHEG04000001.1"/>
</dbReference>
<evidence type="ECO:0000313" key="2">
    <source>
        <dbReference type="EMBL" id="KAF3888235.1"/>
    </source>
</evidence>
<proteinExistence type="predicted"/>